<dbReference type="STRING" id="1036808.A0A0C3A0I0"/>
<proteinExistence type="predicted"/>
<keyword evidence="2" id="KW-1185">Reference proteome</keyword>
<organism evidence="1 2">
    <name type="scientific">Scleroderma citrinum Foug A</name>
    <dbReference type="NCBI Taxonomy" id="1036808"/>
    <lineage>
        <taxon>Eukaryota</taxon>
        <taxon>Fungi</taxon>
        <taxon>Dikarya</taxon>
        <taxon>Basidiomycota</taxon>
        <taxon>Agaricomycotina</taxon>
        <taxon>Agaricomycetes</taxon>
        <taxon>Agaricomycetidae</taxon>
        <taxon>Boletales</taxon>
        <taxon>Sclerodermatineae</taxon>
        <taxon>Sclerodermataceae</taxon>
        <taxon>Scleroderma</taxon>
    </lineage>
</organism>
<evidence type="ECO:0000313" key="2">
    <source>
        <dbReference type="Proteomes" id="UP000053989"/>
    </source>
</evidence>
<dbReference type="AlphaFoldDB" id="A0A0C3A0I0"/>
<reference evidence="1 2" key="1">
    <citation type="submission" date="2014-04" db="EMBL/GenBank/DDBJ databases">
        <authorList>
            <consortium name="DOE Joint Genome Institute"/>
            <person name="Kuo A."/>
            <person name="Kohler A."/>
            <person name="Nagy L.G."/>
            <person name="Floudas D."/>
            <person name="Copeland A."/>
            <person name="Barry K.W."/>
            <person name="Cichocki N."/>
            <person name="Veneault-Fourrey C."/>
            <person name="LaButti K."/>
            <person name="Lindquist E.A."/>
            <person name="Lipzen A."/>
            <person name="Lundell T."/>
            <person name="Morin E."/>
            <person name="Murat C."/>
            <person name="Sun H."/>
            <person name="Tunlid A."/>
            <person name="Henrissat B."/>
            <person name="Grigoriev I.V."/>
            <person name="Hibbett D.S."/>
            <person name="Martin F."/>
            <person name="Nordberg H.P."/>
            <person name="Cantor M.N."/>
            <person name="Hua S.X."/>
        </authorList>
    </citation>
    <scope>NUCLEOTIDE SEQUENCE [LARGE SCALE GENOMIC DNA]</scope>
    <source>
        <strain evidence="1 2">Foug A</strain>
    </source>
</reference>
<dbReference type="EMBL" id="KN822014">
    <property type="protein sequence ID" value="KIM67158.1"/>
    <property type="molecule type" value="Genomic_DNA"/>
</dbReference>
<reference evidence="2" key="2">
    <citation type="submission" date="2015-01" db="EMBL/GenBank/DDBJ databases">
        <title>Evolutionary Origins and Diversification of the Mycorrhizal Mutualists.</title>
        <authorList>
            <consortium name="DOE Joint Genome Institute"/>
            <consortium name="Mycorrhizal Genomics Consortium"/>
            <person name="Kohler A."/>
            <person name="Kuo A."/>
            <person name="Nagy L.G."/>
            <person name="Floudas D."/>
            <person name="Copeland A."/>
            <person name="Barry K.W."/>
            <person name="Cichocki N."/>
            <person name="Veneault-Fourrey C."/>
            <person name="LaButti K."/>
            <person name="Lindquist E.A."/>
            <person name="Lipzen A."/>
            <person name="Lundell T."/>
            <person name="Morin E."/>
            <person name="Murat C."/>
            <person name="Riley R."/>
            <person name="Ohm R."/>
            <person name="Sun H."/>
            <person name="Tunlid A."/>
            <person name="Henrissat B."/>
            <person name="Grigoriev I.V."/>
            <person name="Hibbett D.S."/>
            <person name="Martin F."/>
        </authorList>
    </citation>
    <scope>NUCLEOTIDE SEQUENCE [LARGE SCALE GENOMIC DNA]</scope>
    <source>
        <strain evidence="2">Foug A</strain>
    </source>
</reference>
<accession>A0A0C3A0I0</accession>
<dbReference type="Proteomes" id="UP000053989">
    <property type="component" value="Unassembled WGS sequence"/>
</dbReference>
<protein>
    <submittedName>
        <fullName evidence="1">Uncharacterized protein</fullName>
    </submittedName>
</protein>
<dbReference type="OrthoDB" id="74240at2759"/>
<dbReference type="InParanoid" id="A0A0C3A0I0"/>
<dbReference type="HOGENOM" id="CLU_2851007_0_0_1"/>
<gene>
    <name evidence="1" type="ORF">SCLCIDRAFT_1210649</name>
</gene>
<evidence type="ECO:0000313" key="1">
    <source>
        <dbReference type="EMBL" id="KIM67158.1"/>
    </source>
</evidence>
<sequence>MLSAYSPLSKLTVTSLAIPDPHARAETVAWFRSEIERDRHTTDIHAIESKITVTLREVRRLMRVP</sequence>
<name>A0A0C3A0I0_9AGAM</name>